<dbReference type="PANTHER" id="PTHR37466:SF1">
    <property type="entry name" value="SLR1628 PROTEIN"/>
    <property type="match status" value="1"/>
</dbReference>
<accession>A0ABU7J6J8</accession>
<dbReference type="PANTHER" id="PTHR37466">
    <property type="entry name" value="SLR1628 PROTEIN"/>
    <property type="match status" value="1"/>
</dbReference>
<comment type="caution">
    <text evidence="1">The sequence shown here is derived from an EMBL/GenBank/DDBJ whole genome shotgun (WGS) entry which is preliminary data.</text>
</comment>
<reference evidence="1 2" key="1">
    <citation type="submission" date="2023-07" db="EMBL/GenBank/DDBJ databases">
        <title>Alkalimonas sp., MEB108 novel, alkaliphilic bacterium isolated from Lonar Lake, India.</title>
        <authorList>
            <person name="Joshi A."/>
            <person name="Thite S."/>
        </authorList>
    </citation>
    <scope>NUCLEOTIDE SEQUENCE [LARGE SCALE GENOMIC DNA]</scope>
    <source>
        <strain evidence="1 2">MEB108</strain>
    </source>
</reference>
<evidence type="ECO:0000313" key="2">
    <source>
        <dbReference type="Proteomes" id="UP001336314"/>
    </source>
</evidence>
<sequence length="123" mass="13509">MTSNALNVFGQPLEACCFEPATGFSRDGFCHHAAQDRGQHLLCAEVTQAFLDFSLQQGNDLITPRVLFQFPGLKAGDRWCLCVSRWLEAKDAGVAPPLMLASCHQEALSKIPLALLQAHSWQP</sequence>
<dbReference type="EMBL" id="JAUHLI010000011">
    <property type="protein sequence ID" value="MEE2002136.1"/>
    <property type="molecule type" value="Genomic_DNA"/>
</dbReference>
<gene>
    <name evidence="1" type="ORF">QWY20_11800</name>
</gene>
<evidence type="ECO:0000313" key="1">
    <source>
        <dbReference type="EMBL" id="MEE2002136.1"/>
    </source>
</evidence>
<organism evidence="1 2">
    <name type="scientific">Alkalimonas cellulosilytica</name>
    <dbReference type="NCBI Taxonomy" id="3058395"/>
    <lineage>
        <taxon>Bacteria</taxon>
        <taxon>Pseudomonadati</taxon>
        <taxon>Pseudomonadota</taxon>
        <taxon>Gammaproteobacteria</taxon>
        <taxon>Alkalimonas</taxon>
    </lineage>
</organism>
<protein>
    <submittedName>
        <fullName evidence="1">DUF2237 domain-containing protein</fullName>
    </submittedName>
</protein>
<dbReference type="Pfam" id="PF09996">
    <property type="entry name" value="DUF2237"/>
    <property type="match status" value="1"/>
</dbReference>
<dbReference type="Proteomes" id="UP001336314">
    <property type="component" value="Unassembled WGS sequence"/>
</dbReference>
<dbReference type="RefSeq" id="WP_330129210.1">
    <property type="nucleotide sequence ID" value="NZ_JAUHLI010000011.1"/>
</dbReference>
<dbReference type="InterPro" id="IPR018714">
    <property type="entry name" value="DUF2237"/>
</dbReference>
<keyword evidence="2" id="KW-1185">Reference proteome</keyword>
<proteinExistence type="predicted"/>
<name>A0ABU7J6J8_9GAMM</name>
<dbReference type="Gene3D" id="3.30.56.110">
    <property type="entry name" value="Protein of unknown function DUF2237"/>
    <property type="match status" value="1"/>
</dbReference>